<organism evidence="16 17">
    <name type="scientific">Labeo rohita</name>
    <name type="common">Indian major carp</name>
    <name type="synonym">Cyprinus rohita</name>
    <dbReference type="NCBI Taxonomy" id="84645"/>
    <lineage>
        <taxon>Eukaryota</taxon>
        <taxon>Metazoa</taxon>
        <taxon>Chordata</taxon>
        <taxon>Craniata</taxon>
        <taxon>Vertebrata</taxon>
        <taxon>Euteleostomi</taxon>
        <taxon>Actinopterygii</taxon>
        <taxon>Neopterygii</taxon>
        <taxon>Teleostei</taxon>
        <taxon>Ostariophysi</taxon>
        <taxon>Cypriniformes</taxon>
        <taxon>Cyprinidae</taxon>
        <taxon>Labeoninae</taxon>
        <taxon>Labeonini</taxon>
        <taxon>Labeo</taxon>
    </lineage>
</organism>
<keyword evidence="3" id="KW-0963">Cytoplasm</keyword>
<feature type="domain" description="C2H2-type" evidence="14">
    <location>
        <begin position="1017"/>
        <end position="1046"/>
    </location>
</feature>
<dbReference type="InterPro" id="IPR004114">
    <property type="entry name" value="THUMP_dom"/>
</dbReference>
<evidence type="ECO:0000313" key="16">
    <source>
        <dbReference type="EMBL" id="RXN24923.1"/>
    </source>
</evidence>
<feature type="compositionally biased region" description="Polar residues" evidence="13">
    <location>
        <begin position="1389"/>
        <end position="1402"/>
    </location>
</feature>
<evidence type="ECO:0000256" key="12">
    <source>
        <dbReference type="PROSITE-ProRule" id="PRU00529"/>
    </source>
</evidence>
<comment type="subcellular location">
    <subcellularLocation>
        <location evidence="1">Cytoplasm</location>
    </subcellularLocation>
</comment>
<evidence type="ECO:0000256" key="9">
    <source>
        <dbReference type="ARBA" id="ARBA00022771"/>
    </source>
</evidence>
<comment type="similarity">
    <text evidence="2">Belongs to the methyltransferase superfamily.</text>
</comment>
<keyword evidence="4" id="KW-0489">Methyltransferase</keyword>
<dbReference type="GO" id="GO:0005737">
    <property type="term" value="C:cytoplasm"/>
    <property type="evidence" value="ECO:0007669"/>
    <property type="project" value="UniProtKB-SubCell"/>
</dbReference>
<dbReference type="InterPro" id="IPR036236">
    <property type="entry name" value="Znf_C2H2_sf"/>
</dbReference>
<feature type="compositionally biased region" description="Basic and acidic residues" evidence="13">
    <location>
        <begin position="205"/>
        <end position="214"/>
    </location>
</feature>
<dbReference type="SUPFAM" id="SSF53335">
    <property type="entry name" value="S-adenosyl-L-methionine-dependent methyltransferases"/>
    <property type="match status" value="1"/>
</dbReference>
<dbReference type="Gene3D" id="3.30.160.60">
    <property type="entry name" value="Classic Zinc Finger"/>
    <property type="match status" value="8"/>
</dbReference>
<dbReference type="STRING" id="84645.A0A498MYI7"/>
<accession>A0A498MYI7</accession>
<dbReference type="Gene3D" id="3.40.50.150">
    <property type="entry name" value="Vaccinia Virus protein VP39"/>
    <property type="match status" value="1"/>
</dbReference>
<feature type="region of interest" description="Disordered" evidence="13">
    <location>
        <begin position="1540"/>
        <end position="1593"/>
    </location>
</feature>
<evidence type="ECO:0000256" key="6">
    <source>
        <dbReference type="ARBA" id="ARBA00022694"/>
    </source>
</evidence>
<dbReference type="SUPFAM" id="SSF143437">
    <property type="entry name" value="THUMP domain-like"/>
    <property type="match status" value="1"/>
</dbReference>
<evidence type="ECO:0000256" key="5">
    <source>
        <dbReference type="ARBA" id="ARBA00022679"/>
    </source>
</evidence>
<name>A0A498MYI7_LABRO</name>
<dbReference type="GO" id="GO:0043527">
    <property type="term" value="C:tRNA methyltransferase complex"/>
    <property type="evidence" value="ECO:0007669"/>
    <property type="project" value="UniProtKB-ARBA"/>
</dbReference>
<dbReference type="SUPFAM" id="SSF57667">
    <property type="entry name" value="beta-beta-alpha zinc fingers"/>
    <property type="match status" value="5"/>
</dbReference>
<evidence type="ECO:0007829" key="18">
    <source>
        <dbReference type="PeptideAtlas" id="A0A498MYI7"/>
    </source>
</evidence>
<keyword evidence="10" id="KW-0862">Zinc</keyword>
<feature type="compositionally biased region" description="Polar residues" evidence="13">
    <location>
        <begin position="681"/>
        <end position="691"/>
    </location>
</feature>
<evidence type="ECO:0000259" key="14">
    <source>
        <dbReference type="PROSITE" id="PS50157"/>
    </source>
</evidence>
<dbReference type="Gene3D" id="3.30.2130.30">
    <property type="match status" value="1"/>
</dbReference>
<evidence type="ECO:0000313" key="17">
    <source>
        <dbReference type="Proteomes" id="UP000290572"/>
    </source>
</evidence>
<dbReference type="InterPro" id="IPR013087">
    <property type="entry name" value="Znf_C2H2_type"/>
</dbReference>
<feature type="region of interest" description="Disordered" evidence="13">
    <location>
        <begin position="1389"/>
        <end position="1418"/>
    </location>
</feature>
<evidence type="ECO:0000256" key="1">
    <source>
        <dbReference type="ARBA" id="ARBA00004496"/>
    </source>
</evidence>
<keyword evidence="12" id="KW-0694">RNA-binding</keyword>
<dbReference type="PROSITE" id="PS50157">
    <property type="entry name" value="ZINC_FINGER_C2H2_2"/>
    <property type="match status" value="8"/>
</dbReference>
<feature type="domain" description="C2H2-type" evidence="14">
    <location>
        <begin position="986"/>
        <end position="1015"/>
    </location>
</feature>
<feature type="compositionally biased region" description="Basic residues" evidence="13">
    <location>
        <begin position="165"/>
        <end position="176"/>
    </location>
</feature>
<evidence type="ECO:0000256" key="4">
    <source>
        <dbReference type="ARBA" id="ARBA00022603"/>
    </source>
</evidence>
<feature type="compositionally biased region" description="Polar residues" evidence="13">
    <location>
        <begin position="1655"/>
        <end position="1671"/>
    </location>
</feature>
<comment type="caution">
    <text evidence="16">The sequence shown here is derived from an EMBL/GenBank/DDBJ whole genome shotgun (WGS) entry which is preliminary data.</text>
</comment>
<feature type="domain" description="C2H2-type" evidence="14">
    <location>
        <begin position="1197"/>
        <end position="1226"/>
    </location>
</feature>
<feature type="compositionally biased region" description="Polar residues" evidence="13">
    <location>
        <begin position="1548"/>
        <end position="1557"/>
    </location>
</feature>
<dbReference type="GO" id="GO:0003723">
    <property type="term" value="F:RNA binding"/>
    <property type="evidence" value="ECO:0007669"/>
    <property type="project" value="UniProtKB-UniRule"/>
</dbReference>
<dbReference type="FunFam" id="3.30.160.60:FF:000257">
    <property type="entry name" value="ZXD family zinc finger C"/>
    <property type="match status" value="2"/>
</dbReference>
<keyword evidence="17" id="KW-1185">Reference proteome</keyword>
<dbReference type="Pfam" id="PF01170">
    <property type="entry name" value="UPF0020"/>
    <property type="match status" value="1"/>
</dbReference>
<sequence>MLKNCRPWAIWVTKTIQACSQNSEFHQPFSSRIEVFCFPLFMPVLNQYYVYLGLIMQELDQTVTIGATVPTGFELTAAEEVQEKLEATAKVSKNRGRIYFDITTDKLFKVHQLKSLDNLFVVVKEYEDYHFKTTKEEVQLDWQELAAKLPWTNALEVWKLNNSIKKKKGRRKRHNPTKSDQCGNVSTKSTDNVPSDPEELGVDLKGLEVKEGQKDVSSQPENDSEEEKHSDIQDQVSGVAPLKFRVTCNRAGEKHCFTSNDAARDFGGAVQEFFQWKADMTKFDVEVLLNIHNNEVVVGIALTVESLHRRNITHFGPTTLRSTLAYGMLRLCKPQVSDVIVDPMCGTGAIPLEGVMEWQKSFFVAGDNNGTAVSRSVNNIKHILKRTHDGGSSPGLPLDIVQWDLCNLPMRSSSVDIIITDMPFGKRMGSKKKNWELYPLCLREMARVCKPGTGRAVLLTQDKKCFLKIGHSYVKGGAFKSCCYRDTKMEIQGLTDTKNTQYQHGAPLHTTFSQQTTASGINARTRLTENAISGLSGSLGLESDANNNNRARSSPLRVAENGSGCVLSLQNNHDKKYDVQSADAELGDVNASKQKAFNELELLPSEFERADEHDDNDLQMALPLLDTETCEQRHTTERILSNTSTSSSKSPEELYVVFNIVHKEDDSKERQMSFPYKAEENGSSSPKSKTLGSPVDSDENLNRTSKSVHLSSHSNLNSRSETTDQTVRHEICLVAENRDPILSEDYTGNRQTPKVSTVEMLSNNLVEHSAEELMHCVTKNNSPAFVPENRVATEMAEMNIMDYANQESSSNGDCGPDGTSIPVHETFSGTIMINNQSIIVTIENGILTLATPPEGYAYKEDGMISLKEHLGMKDNEDLVLLNYDGGSKSIGKISNVTSSLQDEPKARFASSDSELTLADDCSLSEMGVTLDSCSSIKQEEGTVCAIEDDSSICQNSKSKPITCEELQPINLLTVSGLTKKGSVVKYRCPQPGCSSTFDTRQNLKIHLVLHTEDQRPFKCTVEGCDWSFTTSYKLKRHLQSHDKVRPYKCEWENCGRRFTTVYNLKAHVKAHDQENAFICEVCSERFRTATRLSNHQRTHFEPERPHKCEFPGCEKTFITFSALFSHNRTHFREMAQFTCTYPGCDKRYDKACRLKIHLRSHTGERPFVCDSDSCGWTFTSMSKLLRHKRKHDDDRRFACPEEGCGKSFTRAEHLKGHSITHLGTKPFECPVEDVLSQLDDTATLTPSSELTSTSQAVSAPSGPAGAELSSLDLSSLFSSIPACPGTTAVSVGSEGSTGAGSFSMDMPLVNTGILTIDPASVGSALTSAKTVDPLILAAGQDMGVHVLDTGLGAGGGGGVLPHATLHLDDVQTVNPEELGPLTALTIQSTSSSEQLHPLNSCNPLTVESPSTLTPSLSSSLTQSLSSLTSALQPALSSSLVPSLSTPLSSMALAATPVPGLLSPQAKADLPGSETAVGPLLSRVEVMAQSDASKGMCQFVFPSHSGSYSGQKITELPSVTPCPVMESSGSARTDYRAIQLAKRRKQKGPGSSTCASETGQRKTKGSKGTSSALPTSSGAHFGEGAATGNSELPIRDPVAGTQFVQIQLLQDDPAADGDLAFQLSSQTSCSHSQLTVDLPVNILQEPTVMAEDENGSDNSQFTGSTINLQDLE</sequence>
<evidence type="ECO:0000256" key="2">
    <source>
        <dbReference type="ARBA" id="ARBA00008361"/>
    </source>
</evidence>
<feature type="domain" description="C2H2-type" evidence="14">
    <location>
        <begin position="1137"/>
        <end position="1166"/>
    </location>
</feature>
<keyword evidence="6" id="KW-0819">tRNA processing</keyword>
<protein>
    <submittedName>
        <fullName evidence="16">Zinc finger ZXDC-like isoform X1</fullName>
    </submittedName>
</protein>
<dbReference type="InterPro" id="IPR053943">
    <property type="entry name" value="RlmKL-like_Mtase_CS"/>
</dbReference>
<feature type="domain" description="C2H2-type" evidence="14">
    <location>
        <begin position="1167"/>
        <end position="1196"/>
    </location>
</feature>
<feature type="region of interest" description="Disordered" evidence="13">
    <location>
        <begin position="1649"/>
        <end position="1671"/>
    </location>
</feature>
<dbReference type="FunFam" id="3.30.160.60:FF:000125">
    <property type="entry name" value="Putative zinc finger protein 143"/>
    <property type="match status" value="1"/>
</dbReference>
<dbReference type="EMBL" id="QBIY01012503">
    <property type="protein sequence ID" value="RXN24923.1"/>
    <property type="molecule type" value="Genomic_DNA"/>
</dbReference>
<evidence type="ECO:0000256" key="10">
    <source>
        <dbReference type="ARBA" id="ARBA00022833"/>
    </source>
</evidence>
<feature type="region of interest" description="Disordered" evidence="13">
    <location>
        <begin position="165"/>
        <end position="234"/>
    </location>
</feature>
<reference evidence="16 17" key="1">
    <citation type="submission" date="2018-03" db="EMBL/GenBank/DDBJ databases">
        <title>Draft genome sequence of Rohu Carp (Labeo rohita).</title>
        <authorList>
            <person name="Das P."/>
            <person name="Kushwaha B."/>
            <person name="Joshi C.G."/>
            <person name="Kumar D."/>
            <person name="Nagpure N.S."/>
            <person name="Sahoo L."/>
            <person name="Das S.P."/>
            <person name="Bit A."/>
            <person name="Patnaik S."/>
            <person name="Meher P.K."/>
            <person name="Jayasankar P."/>
            <person name="Koringa P.G."/>
            <person name="Patel N.V."/>
            <person name="Hinsu A.T."/>
            <person name="Kumar R."/>
            <person name="Pandey M."/>
            <person name="Agarwal S."/>
            <person name="Srivastava S."/>
            <person name="Singh M."/>
            <person name="Iquebal M.A."/>
            <person name="Jaiswal S."/>
            <person name="Angadi U.B."/>
            <person name="Kumar N."/>
            <person name="Raza M."/>
            <person name="Shah T.M."/>
            <person name="Rai A."/>
            <person name="Jena J.K."/>
        </authorList>
    </citation>
    <scope>NUCLEOTIDE SEQUENCE [LARGE SCALE GENOMIC DNA]</scope>
    <source>
        <strain evidence="16">DASCIFA01</strain>
        <tissue evidence="16">Testis</tissue>
    </source>
</reference>
<feature type="domain" description="THUMP" evidence="15">
    <location>
        <begin position="207"/>
        <end position="302"/>
    </location>
</feature>
<feature type="compositionally biased region" description="Polar residues" evidence="13">
    <location>
        <begin position="178"/>
        <end position="193"/>
    </location>
</feature>
<proteinExistence type="evidence at protein level"/>
<feature type="compositionally biased region" description="Low complexity" evidence="13">
    <location>
        <begin position="1403"/>
        <end position="1418"/>
    </location>
</feature>
<feature type="domain" description="C2H2-type" evidence="14">
    <location>
        <begin position="1047"/>
        <end position="1076"/>
    </location>
</feature>
<feature type="domain" description="C2H2-type" evidence="14">
    <location>
        <begin position="1077"/>
        <end position="1104"/>
    </location>
</feature>
<evidence type="ECO:0000259" key="15">
    <source>
        <dbReference type="PROSITE" id="PS51165"/>
    </source>
</evidence>
<evidence type="ECO:0000256" key="3">
    <source>
        <dbReference type="ARBA" id="ARBA00022490"/>
    </source>
</evidence>
<dbReference type="Proteomes" id="UP000290572">
    <property type="component" value="Unassembled WGS sequence"/>
</dbReference>
<dbReference type="GO" id="GO:0016423">
    <property type="term" value="F:tRNA (guanine) methyltransferase activity"/>
    <property type="evidence" value="ECO:0007669"/>
    <property type="project" value="TreeGrafter"/>
</dbReference>
<dbReference type="InterPro" id="IPR029063">
    <property type="entry name" value="SAM-dependent_MTases_sf"/>
</dbReference>
<dbReference type="Pfam" id="PF00096">
    <property type="entry name" value="zf-C2H2"/>
    <property type="match status" value="5"/>
</dbReference>
<keyword evidence="9 11" id="KW-0863">Zinc-finger</keyword>
<feature type="compositionally biased region" description="Polar residues" evidence="13">
    <location>
        <begin position="1565"/>
        <end position="1577"/>
    </location>
</feature>
<dbReference type="InterPro" id="IPR000241">
    <property type="entry name" value="RlmKL-like_Mtase"/>
</dbReference>
<dbReference type="FunFam" id="3.40.50.150:FF:000073">
    <property type="entry name" value="THUMP domain containing 3"/>
    <property type="match status" value="1"/>
</dbReference>
<dbReference type="Pfam" id="PF02926">
    <property type="entry name" value="THUMP"/>
    <property type="match status" value="1"/>
</dbReference>
<evidence type="ECO:0000256" key="7">
    <source>
        <dbReference type="ARBA" id="ARBA00022723"/>
    </source>
</evidence>
<gene>
    <name evidence="16" type="ORF">ROHU_021876</name>
</gene>
<dbReference type="CDD" id="cd11715">
    <property type="entry name" value="THUMP_AdoMetMT"/>
    <property type="match status" value="1"/>
</dbReference>
<keyword evidence="7" id="KW-0479">Metal-binding</keyword>
<feature type="region of interest" description="Disordered" evidence="13">
    <location>
        <begin position="675"/>
        <end position="725"/>
    </location>
</feature>
<feature type="domain" description="C2H2-type" evidence="14">
    <location>
        <begin position="1106"/>
        <end position="1135"/>
    </location>
</feature>
<dbReference type="PROSITE" id="PS51165">
    <property type="entry name" value="THUMP"/>
    <property type="match status" value="1"/>
</dbReference>
<feature type="compositionally biased region" description="Low complexity" evidence="13">
    <location>
        <begin position="705"/>
        <end position="720"/>
    </location>
</feature>
<dbReference type="PANTHER" id="PTHR14911">
    <property type="entry name" value="THUMP DOMAIN-CONTAINING"/>
    <property type="match status" value="1"/>
</dbReference>
<keyword evidence="18" id="KW-1267">Proteomics identification</keyword>
<keyword evidence="5" id="KW-0808">Transferase</keyword>
<dbReference type="PROSITE" id="PS00028">
    <property type="entry name" value="ZINC_FINGER_C2H2_1"/>
    <property type="match status" value="8"/>
</dbReference>
<evidence type="ECO:0000256" key="8">
    <source>
        <dbReference type="ARBA" id="ARBA00022737"/>
    </source>
</evidence>
<dbReference type="GO" id="GO:0008270">
    <property type="term" value="F:zinc ion binding"/>
    <property type="evidence" value="ECO:0007669"/>
    <property type="project" value="UniProtKB-KW"/>
</dbReference>
<evidence type="ECO:0000256" key="13">
    <source>
        <dbReference type="SAM" id="MobiDB-lite"/>
    </source>
</evidence>
<feature type="compositionally biased region" description="Low complexity" evidence="13">
    <location>
        <begin position="1245"/>
        <end position="1254"/>
    </location>
</feature>
<dbReference type="PANTHER" id="PTHR14911:SF13">
    <property type="entry name" value="TRNA (GUANINE(6)-N2)-METHYLTRANSFERASE THUMP3"/>
    <property type="match status" value="1"/>
</dbReference>
<dbReference type="PROSITE" id="PS01261">
    <property type="entry name" value="UPF0020"/>
    <property type="match status" value="1"/>
</dbReference>
<dbReference type="SMART" id="SM00981">
    <property type="entry name" value="THUMP"/>
    <property type="match status" value="1"/>
</dbReference>
<dbReference type="SMART" id="SM00355">
    <property type="entry name" value="ZnF_C2H2"/>
    <property type="match status" value="8"/>
</dbReference>
<evidence type="ECO:0000256" key="11">
    <source>
        <dbReference type="PROSITE-ProRule" id="PRU00042"/>
    </source>
</evidence>
<keyword evidence="8" id="KW-0677">Repeat</keyword>
<dbReference type="GO" id="GO:0030488">
    <property type="term" value="P:tRNA methylation"/>
    <property type="evidence" value="ECO:0007669"/>
    <property type="project" value="TreeGrafter"/>
</dbReference>
<feature type="region of interest" description="Disordered" evidence="13">
    <location>
        <begin position="1245"/>
        <end position="1264"/>
    </location>
</feature>